<gene>
    <name evidence="7" type="ORF">ACJDT4_01510</name>
</gene>
<protein>
    <submittedName>
        <fullName evidence="7">YihY/virulence factor BrkB family protein</fullName>
    </submittedName>
</protein>
<keyword evidence="8" id="KW-1185">Reference proteome</keyword>
<evidence type="ECO:0000256" key="5">
    <source>
        <dbReference type="ARBA" id="ARBA00023136"/>
    </source>
</evidence>
<reference evidence="7 8" key="1">
    <citation type="submission" date="2024-11" db="EMBL/GenBank/DDBJ databases">
        <authorList>
            <person name="Heng Y.C."/>
            <person name="Lim A.C.H."/>
            <person name="Lee J.K.Y."/>
            <person name="Kittelmann S."/>
        </authorList>
    </citation>
    <scope>NUCLEOTIDE SEQUENCE [LARGE SCALE GENOMIC DNA]</scope>
    <source>
        <strain evidence="7 8">WILCCON 0114</strain>
    </source>
</reference>
<feature type="transmembrane region" description="Helical" evidence="6">
    <location>
        <begin position="86"/>
        <end position="106"/>
    </location>
</feature>
<evidence type="ECO:0000256" key="4">
    <source>
        <dbReference type="ARBA" id="ARBA00022989"/>
    </source>
</evidence>
<evidence type="ECO:0000313" key="7">
    <source>
        <dbReference type="EMBL" id="MFL0249085.1"/>
    </source>
</evidence>
<dbReference type="InterPro" id="IPR017039">
    <property type="entry name" value="Virul_fac_BrkB"/>
</dbReference>
<evidence type="ECO:0000313" key="8">
    <source>
        <dbReference type="Proteomes" id="UP001623592"/>
    </source>
</evidence>
<feature type="transmembrane region" description="Helical" evidence="6">
    <location>
        <begin position="172"/>
        <end position="192"/>
    </location>
</feature>
<feature type="transmembrane region" description="Helical" evidence="6">
    <location>
        <begin position="126"/>
        <end position="152"/>
    </location>
</feature>
<dbReference type="RefSeq" id="WP_406785759.1">
    <property type="nucleotide sequence ID" value="NZ_JBJIAA010000001.1"/>
</dbReference>
<feature type="transmembrane region" description="Helical" evidence="6">
    <location>
        <begin position="204"/>
        <end position="225"/>
    </location>
</feature>
<dbReference type="NCBIfam" id="TIGR00765">
    <property type="entry name" value="yihY_not_rbn"/>
    <property type="match status" value="1"/>
</dbReference>
<keyword evidence="4 6" id="KW-1133">Transmembrane helix</keyword>
<feature type="transmembrane region" description="Helical" evidence="6">
    <location>
        <begin position="20"/>
        <end position="47"/>
    </location>
</feature>
<comment type="caution">
    <text evidence="7">The sequence shown here is derived from an EMBL/GenBank/DDBJ whole genome shotgun (WGS) entry which is preliminary data.</text>
</comment>
<sequence length="272" mass="31201">MNIRKFIVEVVKISLDDDIFALASQLAYGLLFSLFPFLIFLMTLIGFSNIKGYEVLQIFERIMPEQVYGLVKGIVLEVTEKKNGNLLSFSLIVSLWASMSGFNAIIKGLNMSYREEERRGFLKVQLVSFIFTMGLIITIFAITVLMIFASVNEPIISRWFHHPEITSFLWDFIKYFILVLTMLFVFSAVYRYTPAKKHKWSDVIWGALFTTVGWVISSFGFSYYINNFGNYSKIYGSIGAVIVLMTWLFMGSFILILGGEINSAILNKNIYK</sequence>
<comment type="subcellular location">
    <subcellularLocation>
        <location evidence="1">Cell membrane</location>
        <topology evidence="1">Multi-pass membrane protein</topology>
    </subcellularLocation>
</comment>
<dbReference type="Pfam" id="PF03631">
    <property type="entry name" value="Virul_fac_BrkB"/>
    <property type="match status" value="1"/>
</dbReference>
<dbReference type="EMBL" id="JBJIAA010000001">
    <property type="protein sequence ID" value="MFL0249085.1"/>
    <property type="molecule type" value="Genomic_DNA"/>
</dbReference>
<dbReference type="PANTHER" id="PTHR30213">
    <property type="entry name" value="INNER MEMBRANE PROTEIN YHJD"/>
    <property type="match status" value="1"/>
</dbReference>
<proteinExistence type="predicted"/>
<name>A0ABW8T9K6_9CLOT</name>
<feature type="transmembrane region" description="Helical" evidence="6">
    <location>
        <begin position="237"/>
        <end position="258"/>
    </location>
</feature>
<dbReference type="PANTHER" id="PTHR30213:SF0">
    <property type="entry name" value="UPF0761 MEMBRANE PROTEIN YIHY"/>
    <property type="match status" value="1"/>
</dbReference>
<evidence type="ECO:0000256" key="1">
    <source>
        <dbReference type="ARBA" id="ARBA00004651"/>
    </source>
</evidence>
<evidence type="ECO:0000256" key="3">
    <source>
        <dbReference type="ARBA" id="ARBA00022692"/>
    </source>
</evidence>
<dbReference type="Proteomes" id="UP001623592">
    <property type="component" value="Unassembled WGS sequence"/>
</dbReference>
<keyword evidence="2" id="KW-1003">Cell membrane</keyword>
<keyword evidence="5 6" id="KW-0472">Membrane</keyword>
<evidence type="ECO:0000256" key="6">
    <source>
        <dbReference type="SAM" id="Phobius"/>
    </source>
</evidence>
<keyword evidence="3 6" id="KW-0812">Transmembrane</keyword>
<evidence type="ECO:0000256" key="2">
    <source>
        <dbReference type="ARBA" id="ARBA00022475"/>
    </source>
</evidence>
<accession>A0ABW8T9K6</accession>
<organism evidence="7 8">
    <name type="scientific">Clostridium neuense</name>
    <dbReference type="NCBI Taxonomy" id="1728934"/>
    <lineage>
        <taxon>Bacteria</taxon>
        <taxon>Bacillati</taxon>
        <taxon>Bacillota</taxon>
        <taxon>Clostridia</taxon>
        <taxon>Eubacteriales</taxon>
        <taxon>Clostridiaceae</taxon>
        <taxon>Clostridium</taxon>
    </lineage>
</organism>
<dbReference type="PIRSF" id="PIRSF035875">
    <property type="entry name" value="RNase_BN"/>
    <property type="match status" value="1"/>
</dbReference>